<evidence type="ECO:0000313" key="2">
    <source>
        <dbReference type="EMBL" id="CEP08553.1"/>
    </source>
</evidence>
<organism evidence="2 3">
    <name type="scientific">Parasitella parasitica</name>
    <dbReference type="NCBI Taxonomy" id="35722"/>
    <lineage>
        <taxon>Eukaryota</taxon>
        <taxon>Fungi</taxon>
        <taxon>Fungi incertae sedis</taxon>
        <taxon>Mucoromycota</taxon>
        <taxon>Mucoromycotina</taxon>
        <taxon>Mucoromycetes</taxon>
        <taxon>Mucorales</taxon>
        <taxon>Mucorineae</taxon>
        <taxon>Mucoraceae</taxon>
        <taxon>Parasitella</taxon>
    </lineage>
</organism>
<dbReference type="Pfam" id="PF00078">
    <property type="entry name" value="RVT_1"/>
    <property type="match status" value="1"/>
</dbReference>
<dbReference type="InterPro" id="IPR000477">
    <property type="entry name" value="RT_dom"/>
</dbReference>
<reference evidence="2 3" key="1">
    <citation type="submission" date="2014-09" db="EMBL/GenBank/DDBJ databases">
        <authorList>
            <person name="Ellenberger Sabrina"/>
        </authorList>
    </citation>
    <scope>NUCLEOTIDE SEQUENCE [LARGE SCALE GENOMIC DNA]</scope>
    <source>
        <strain evidence="2 3">CBS 412.66</strain>
    </source>
</reference>
<proteinExistence type="predicted"/>
<dbReference type="PROSITE" id="PS50878">
    <property type="entry name" value="RT_POL"/>
    <property type="match status" value="1"/>
</dbReference>
<gene>
    <name evidence="2" type="primary">PARPA_01889.1 scaffold 1811</name>
</gene>
<dbReference type="STRING" id="35722.A0A0B7MZM3"/>
<sequence>MEDAQLYSNRALGVAIDSAKAYDYVNENYICKVLQKFGFPSAFITSIRNLFFKNQIVINVNGFLTDSVQQKRGLRQRDSISPVLFNFALEPLLLAILNDSSIKGYSLNTKAVKSSNLQLPSPAPIKLLAYADDLLVIVNNSEEMQTIQDHILLLWPRVQC</sequence>
<dbReference type="AlphaFoldDB" id="A0A0B7MZM3"/>
<feature type="domain" description="Reverse transcriptase" evidence="1">
    <location>
        <begin position="1"/>
        <end position="160"/>
    </location>
</feature>
<dbReference type="SUPFAM" id="SSF56672">
    <property type="entry name" value="DNA/RNA polymerases"/>
    <property type="match status" value="1"/>
</dbReference>
<dbReference type="PANTHER" id="PTHR31635:SF196">
    <property type="entry name" value="REVERSE TRANSCRIPTASE DOMAIN-CONTAINING PROTEIN-RELATED"/>
    <property type="match status" value="1"/>
</dbReference>
<dbReference type="Proteomes" id="UP000054107">
    <property type="component" value="Unassembled WGS sequence"/>
</dbReference>
<evidence type="ECO:0000259" key="1">
    <source>
        <dbReference type="PROSITE" id="PS50878"/>
    </source>
</evidence>
<accession>A0A0B7MZM3</accession>
<dbReference type="EMBL" id="LN719725">
    <property type="protein sequence ID" value="CEP08553.1"/>
    <property type="molecule type" value="Genomic_DNA"/>
</dbReference>
<keyword evidence="3" id="KW-1185">Reference proteome</keyword>
<dbReference type="OrthoDB" id="2286689at2759"/>
<dbReference type="InterPro" id="IPR043502">
    <property type="entry name" value="DNA/RNA_pol_sf"/>
</dbReference>
<dbReference type="PANTHER" id="PTHR31635">
    <property type="entry name" value="REVERSE TRANSCRIPTASE DOMAIN-CONTAINING PROTEIN-RELATED"/>
    <property type="match status" value="1"/>
</dbReference>
<evidence type="ECO:0000313" key="3">
    <source>
        <dbReference type="Proteomes" id="UP000054107"/>
    </source>
</evidence>
<protein>
    <recommendedName>
        <fullName evidence="1">Reverse transcriptase domain-containing protein</fullName>
    </recommendedName>
</protein>
<name>A0A0B7MZM3_9FUNG</name>